<dbReference type="EMBL" id="BART01000111">
    <property type="protein sequence ID" value="GAG64727.1"/>
    <property type="molecule type" value="Genomic_DNA"/>
</dbReference>
<evidence type="ECO:0000259" key="3">
    <source>
        <dbReference type="Pfam" id="PF03358"/>
    </source>
</evidence>
<accession>X1A3H4</accession>
<organism evidence="4">
    <name type="scientific">marine sediment metagenome</name>
    <dbReference type="NCBI Taxonomy" id="412755"/>
    <lineage>
        <taxon>unclassified sequences</taxon>
        <taxon>metagenomes</taxon>
        <taxon>ecological metagenomes</taxon>
    </lineage>
</organism>
<dbReference type="InterPro" id="IPR051796">
    <property type="entry name" value="ISF_SsuE-like"/>
</dbReference>
<protein>
    <recommendedName>
        <fullName evidence="3">NADPH-dependent FMN reductase-like domain-containing protein</fullName>
    </recommendedName>
</protein>
<dbReference type="PANTHER" id="PTHR43278:SF2">
    <property type="entry name" value="IRON-SULFUR FLAVOPROTEIN"/>
    <property type="match status" value="1"/>
</dbReference>
<evidence type="ECO:0000256" key="1">
    <source>
        <dbReference type="ARBA" id="ARBA00022630"/>
    </source>
</evidence>
<gene>
    <name evidence="4" type="ORF">S01H4_00738</name>
</gene>
<dbReference type="InterPro" id="IPR029039">
    <property type="entry name" value="Flavoprotein-like_sf"/>
</dbReference>
<sequence>MKVIAINGSPRMEKGYTALILTPFIHGMMDAGSEVELFYVRRLKVKPCTCGEMYCWYKKAGECCIKDDMQLLYPKLREADILVLATPVYIPLPGEMQNFINRLCPLIEPFLETREGRTQARFHKQVKIRKIVLVSTGGWWEKANFGTVVRITEELAKDASVEFAGAVLRPHAFLMKEKGKLTKDGEAVLNTVKRAGYELIKKGRMNKETLEAISRPLVSEEELRRRYNDEL</sequence>
<dbReference type="AlphaFoldDB" id="X1A3H4"/>
<dbReference type="Gene3D" id="3.40.50.360">
    <property type="match status" value="1"/>
</dbReference>
<evidence type="ECO:0000256" key="2">
    <source>
        <dbReference type="ARBA" id="ARBA00022643"/>
    </source>
</evidence>
<dbReference type="PANTHER" id="PTHR43278">
    <property type="entry name" value="NAD(P)H-DEPENDENT FMN-CONTAINING OXIDOREDUCTASE YWQN-RELATED"/>
    <property type="match status" value="1"/>
</dbReference>
<feature type="domain" description="NADPH-dependent FMN reductase-like" evidence="3">
    <location>
        <begin position="1"/>
        <end position="138"/>
    </location>
</feature>
<reference evidence="4" key="1">
    <citation type="journal article" date="2014" name="Front. Microbiol.">
        <title>High frequency of phylogenetically diverse reductive dehalogenase-homologous genes in deep subseafloor sedimentary metagenomes.</title>
        <authorList>
            <person name="Kawai M."/>
            <person name="Futagami T."/>
            <person name="Toyoda A."/>
            <person name="Takaki Y."/>
            <person name="Nishi S."/>
            <person name="Hori S."/>
            <person name="Arai W."/>
            <person name="Tsubouchi T."/>
            <person name="Morono Y."/>
            <person name="Uchiyama I."/>
            <person name="Ito T."/>
            <person name="Fujiyama A."/>
            <person name="Inagaki F."/>
            <person name="Takami H."/>
        </authorList>
    </citation>
    <scope>NUCLEOTIDE SEQUENCE</scope>
    <source>
        <strain evidence="4">Expedition CK06-06</strain>
    </source>
</reference>
<name>X1A3H4_9ZZZZ</name>
<dbReference type="Pfam" id="PF03358">
    <property type="entry name" value="FMN_red"/>
    <property type="match status" value="1"/>
</dbReference>
<dbReference type="SUPFAM" id="SSF52218">
    <property type="entry name" value="Flavoproteins"/>
    <property type="match status" value="1"/>
</dbReference>
<proteinExistence type="predicted"/>
<keyword evidence="2" id="KW-0288">FMN</keyword>
<evidence type="ECO:0000313" key="4">
    <source>
        <dbReference type="EMBL" id="GAG64727.1"/>
    </source>
</evidence>
<comment type="caution">
    <text evidence="4">The sequence shown here is derived from an EMBL/GenBank/DDBJ whole genome shotgun (WGS) entry which is preliminary data.</text>
</comment>
<dbReference type="InterPro" id="IPR005025">
    <property type="entry name" value="FMN_Rdtase-like_dom"/>
</dbReference>
<keyword evidence="1" id="KW-0285">Flavoprotein</keyword>
<dbReference type="GO" id="GO:0016491">
    <property type="term" value="F:oxidoreductase activity"/>
    <property type="evidence" value="ECO:0007669"/>
    <property type="project" value="InterPro"/>
</dbReference>